<comment type="caution">
    <text evidence="13">The sequence shown here is derived from an EMBL/GenBank/DDBJ whole genome shotgun (WGS) entry which is preliminary data.</text>
</comment>
<feature type="binding site" evidence="11">
    <location>
        <position position="143"/>
    </location>
    <ligand>
        <name>FMN</name>
        <dbReference type="ChEBI" id="CHEBI:58210"/>
    </ligand>
</feature>
<evidence type="ECO:0000313" key="13">
    <source>
        <dbReference type="EMBL" id="MBB4071876.1"/>
    </source>
</evidence>
<dbReference type="SUPFAM" id="SSF51395">
    <property type="entry name" value="FMN-linked oxidoreductases"/>
    <property type="match status" value="1"/>
</dbReference>
<dbReference type="HAMAP" id="MF_00225">
    <property type="entry name" value="DHO_dh_type2"/>
    <property type="match status" value="1"/>
</dbReference>
<feature type="domain" description="Dihydroorotate dehydrogenase catalytic" evidence="12">
    <location>
        <begin position="46"/>
        <end position="337"/>
    </location>
</feature>
<feature type="binding site" evidence="11">
    <location>
        <begin position="242"/>
        <end position="243"/>
    </location>
    <ligand>
        <name>substrate</name>
    </ligand>
</feature>
<comment type="subcellular location">
    <subcellularLocation>
        <location evidence="11">Cell membrane</location>
        <topology evidence="11">Peripheral membrane protein</topology>
    </subcellularLocation>
    <subcellularLocation>
        <location evidence="2">Membrane</location>
    </subcellularLocation>
</comment>
<feature type="binding site" evidence="11">
    <location>
        <position position="67"/>
    </location>
    <ligand>
        <name>substrate</name>
    </ligand>
</feature>
<feature type="binding site" evidence="11">
    <location>
        <position position="176"/>
    </location>
    <ligand>
        <name>substrate</name>
    </ligand>
</feature>
<dbReference type="EMBL" id="JACIFD010000011">
    <property type="protein sequence ID" value="MBB4071876.1"/>
    <property type="molecule type" value="Genomic_DNA"/>
</dbReference>
<sequence>MYKFFFNNVLRRLDTETAHRLASTALQVLPIAAPIVRPLLKTPQQLRTRALGSTFASPFGLAAGFDKNAEEITGLGLLGFSHVEVGTLTKHAQPGNPRPRLFRLVADRALINRMGFNNAGSLAAVPRLERARLRKNRPVIGVNIGKSKITPVEDAVADYVYSTQLLAPLADYLAVNVSSPNTPGLRGLQELTMLEPLLTAVRDAAGKTPVLVKIAPDLDDAQIAGIVDLAARLGLSGIIATNTTISRDNLQTSAAAVAEIGAGGLSGVPLVERSLEVLRQIKASAPPELTIISVGGITTGADVLARLEAGADLVQGYTGFIYEGPLWAHRINKELAALGWHGNAAAR</sequence>
<evidence type="ECO:0000256" key="5">
    <source>
        <dbReference type="ARBA" id="ARBA00022630"/>
    </source>
</evidence>
<dbReference type="EC" id="1.3.5.2" evidence="11"/>
<dbReference type="PIRSF" id="PIRSF000164">
    <property type="entry name" value="DHO_oxidase"/>
    <property type="match status" value="1"/>
</dbReference>
<dbReference type="PANTHER" id="PTHR48109:SF4">
    <property type="entry name" value="DIHYDROOROTATE DEHYDROGENASE (QUINONE), MITOCHONDRIAL"/>
    <property type="match status" value="1"/>
</dbReference>
<dbReference type="PANTHER" id="PTHR48109">
    <property type="entry name" value="DIHYDROOROTATE DEHYDROGENASE (QUINONE), MITOCHONDRIAL-RELATED"/>
    <property type="match status" value="1"/>
</dbReference>
<dbReference type="GO" id="GO:0044205">
    <property type="term" value="P:'de novo' UMP biosynthetic process"/>
    <property type="evidence" value="ECO:0007669"/>
    <property type="project" value="UniProtKB-UniRule"/>
</dbReference>
<dbReference type="PROSITE" id="PS00912">
    <property type="entry name" value="DHODEHASE_2"/>
    <property type="match status" value="1"/>
</dbReference>
<keyword evidence="11" id="KW-1003">Cell membrane</keyword>
<dbReference type="CDD" id="cd04738">
    <property type="entry name" value="DHOD_2_like"/>
    <property type="match status" value="1"/>
</dbReference>
<feature type="binding site" evidence="11">
    <location>
        <begin position="63"/>
        <end position="67"/>
    </location>
    <ligand>
        <name>FMN</name>
        <dbReference type="ChEBI" id="CHEBI:58210"/>
    </ligand>
</feature>
<keyword evidence="5 11" id="KW-0285">Flavoprotein</keyword>
<dbReference type="InterPro" id="IPR050074">
    <property type="entry name" value="DHO_dehydrogenase"/>
</dbReference>
<evidence type="ECO:0000256" key="11">
    <source>
        <dbReference type="HAMAP-Rule" id="MF_00225"/>
    </source>
</evidence>
<dbReference type="InterPro" id="IPR013785">
    <property type="entry name" value="Aldolase_TIM"/>
</dbReference>
<dbReference type="NCBIfam" id="NF003648">
    <property type="entry name" value="PRK05286.2-1"/>
    <property type="match status" value="1"/>
</dbReference>
<dbReference type="InterPro" id="IPR005719">
    <property type="entry name" value="Dihydroorotate_DH_2"/>
</dbReference>
<accession>A0A840DRV2</accession>
<comment type="cofactor">
    <cofactor evidence="11">
        <name>FMN</name>
        <dbReference type="ChEBI" id="CHEBI:58210"/>
    </cofactor>
    <text evidence="11">Binds 1 FMN per subunit.</text>
</comment>
<dbReference type="InterPro" id="IPR012135">
    <property type="entry name" value="Dihydroorotate_DH_1_2"/>
</dbReference>
<reference evidence="13" key="1">
    <citation type="submission" date="2020-08" db="EMBL/GenBank/DDBJ databases">
        <title>Sequencing the genomes of 1000 actinobacteria strains.</title>
        <authorList>
            <person name="Klenk H.-P."/>
        </authorList>
    </citation>
    <scope>NUCLEOTIDE SEQUENCE [LARGE SCALE GENOMIC DNA]</scope>
    <source>
        <strain evidence="13">DSM 27064</strain>
    </source>
</reference>
<feature type="binding site" evidence="11">
    <location>
        <begin position="317"/>
        <end position="318"/>
    </location>
    <ligand>
        <name>FMN</name>
        <dbReference type="ChEBI" id="CHEBI:58210"/>
    </ligand>
</feature>
<dbReference type="AlphaFoldDB" id="A0A840DRV2"/>
<dbReference type="NCBIfam" id="NF003652">
    <property type="entry name" value="PRK05286.2-5"/>
    <property type="match status" value="1"/>
</dbReference>
<feature type="binding site" evidence="11">
    <location>
        <position position="213"/>
    </location>
    <ligand>
        <name>FMN</name>
        <dbReference type="ChEBI" id="CHEBI:58210"/>
    </ligand>
</feature>
<proteinExistence type="inferred from homology"/>
<dbReference type="GO" id="GO:0106430">
    <property type="term" value="F:dihydroorotate dehydrogenase (quinone) activity"/>
    <property type="evidence" value="ECO:0007669"/>
    <property type="project" value="UniProtKB-EC"/>
</dbReference>
<evidence type="ECO:0000256" key="4">
    <source>
        <dbReference type="ARBA" id="ARBA00005359"/>
    </source>
</evidence>
<dbReference type="InterPro" id="IPR005720">
    <property type="entry name" value="Dihydroorotate_DH_cat"/>
</dbReference>
<evidence type="ECO:0000256" key="7">
    <source>
        <dbReference type="ARBA" id="ARBA00022975"/>
    </source>
</evidence>
<dbReference type="GO" id="GO:0005886">
    <property type="term" value="C:plasma membrane"/>
    <property type="evidence" value="ECO:0007669"/>
    <property type="project" value="UniProtKB-SubCell"/>
</dbReference>
<dbReference type="RefSeq" id="WP_183304837.1">
    <property type="nucleotide sequence ID" value="NZ_JACIFD010000011.1"/>
</dbReference>
<evidence type="ECO:0000256" key="2">
    <source>
        <dbReference type="ARBA" id="ARBA00004370"/>
    </source>
</evidence>
<dbReference type="InterPro" id="IPR001295">
    <property type="entry name" value="Dihydroorotate_DH_CS"/>
</dbReference>
<keyword evidence="9 11" id="KW-0472">Membrane</keyword>
<feature type="binding site" evidence="11">
    <location>
        <position position="241"/>
    </location>
    <ligand>
        <name>FMN</name>
        <dbReference type="ChEBI" id="CHEBI:58210"/>
    </ligand>
</feature>
<name>A0A840DRV2_9MICO</name>
<dbReference type="Pfam" id="PF01180">
    <property type="entry name" value="DHO_dh"/>
    <property type="match status" value="1"/>
</dbReference>
<feature type="binding site" evidence="11">
    <location>
        <position position="267"/>
    </location>
    <ligand>
        <name>FMN</name>
        <dbReference type="ChEBI" id="CHEBI:58210"/>
    </ligand>
</feature>
<feature type="binding site" evidence="11">
    <location>
        <position position="181"/>
    </location>
    <ligand>
        <name>substrate</name>
    </ligand>
</feature>
<evidence type="ECO:0000256" key="3">
    <source>
        <dbReference type="ARBA" id="ARBA00005161"/>
    </source>
</evidence>
<keyword evidence="6 11" id="KW-0288">FMN</keyword>
<comment type="catalytic activity">
    <reaction evidence="10 11">
        <text>(S)-dihydroorotate + a quinone = orotate + a quinol</text>
        <dbReference type="Rhea" id="RHEA:30187"/>
        <dbReference type="ChEBI" id="CHEBI:24646"/>
        <dbReference type="ChEBI" id="CHEBI:30839"/>
        <dbReference type="ChEBI" id="CHEBI:30864"/>
        <dbReference type="ChEBI" id="CHEBI:132124"/>
        <dbReference type="EC" id="1.3.5.2"/>
    </reaction>
</comment>
<dbReference type="PROSITE" id="PS00911">
    <property type="entry name" value="DHODEHASE_1"/>
    <property type="match status" value="1"/>
</dbReference>
<gene>
    <name evidence="11" type="primary">pyrD</name>
    <name evidence="13" type="ORF">F5897_001195</name>
</gene>
<feature type="active site" description="Nucleophile" evidence="11">
    <location>
        <position position="179"/>
    </location>
</feature>
<dbReference type="Gene3D" id="3.20.20.70">
    <property type="entry name" value="Aldolase class I"/>
    <property type="match status" value="1"/>
</dbReference>
<evidence type="ECO:0000313" key="14">
    <source>
        <dbReference type="Proteomes" id="UP000571183"/>
    </source>
</evidence>
<evidence type="ECO:0000256" key="10">
    <source>
        <dbReference type="ARBA" id="ARBA00048639"/>
    </source>
</evidence>
<dbReference type="NCBIfam" id="TIGR01036">
    <property type="entry name" value="pyrD_sub2"/>
    <property type="match status" value="1"/>
</dbReference>
<feature type="binding site" evidence="11">
    <location>
        <begin position="112"/>
        <end position="116"/>
    </location>
    <ligand>
        <name>substrate</name>
    </ligand>
</feature>
<comment type="subunit">
    <text evidence="11">Monomer.</text>
</comment>
<evidence type="ECO:0000256" key="1">
    <source>
        <dbReference type="ARBA" id="ARBA00003125"/>
    </source>
</evidence>
<dbReference type="UniPathway" id="UPA00070">
    <property type="reaction ID" value="UER00946"/>
</dbReference>
<dbReference type="Proteomes" id="UP000571183">
    <property type="component" value="Unassembled WGS sequence"/>
</dbReference>
<feature type="binding site" evidence="11">
    <location>
        <position position="176"/>
    </location>
    <ligand>
        <name>FMN</name>
        <dbReference type="ChEBI" id="CHEBI:58210"/>
    </ligand>
</feature>
<feature type="binding site" evidence="11">
    <location>
        <position position="87"/>
    </location>
    <ligand>
        <name>FMN</name>
        <dbReference type="ChEBI" id="CHEBI:58210"/>
    </ligand>
</feature>
<evidence type="ECO:0000256" key="6">
    <source>
        <dbReference type="ARBA" id="ARBA00022643"/>
    </source>
</evidence>
<organism evidence="13 14">
    <name type="scientific">Canibacter oris</name>
    <dbReference type="NCBI Taxonomy" id="1365628"/>
    <lineage>
        <taxon>Bacteria</taxon>
        <taxon>Bacillati</taxon>
        <taxon>Actinomycetota</taxon>
        <taxon>Actinomycetes</taxon>
        <taxon>Micrococcales</taxon>
        <taxon>Microbacteriaceae</taxon>
        <taxon>Canibacter</taxon>
    </lineage>
</organism>
<comment type="pathway">
    <text evidence="3 11">Pyrimidine metabolism; UMP biosynthesis via de novo pathway; orotate from (S)-dihydroorotate (quinone route): step 1/1.</text>
</comment>
<evidence type="ECO:0000256" key="9">
    <source>
        <dbReference type="ARBA" id="ARBA00023136"/>
    </source>
</evidence>
<dbReference type="GO" id="GO:0005737">
    <property type="term" value="C:cytoplasm"/>
    <property type="evidence" value="ECO:0007669"/>
    <property type="project" value="InterPro"/>
</dbReference>
<dbReference type="GO" id="GO:0006207">
    <property type="term" value="P:'de novo' pyrimidine nucleobase biosynthetic process"/>
    <property type="evidence" value="ECO:0007669"/>
    <property type="project" value="UniProtKB-UniRule"/>
</dbReference>
<evidence type="ECO:0000256" key="8">
    <source>
        <dbReference type="ARBA" id="ARBA00023002"/>
    </source>
</evidence>
<comment type="function">
    <text evidence="1 11">Catalyzes the conversion of dihydroorotate to orotate with quinone as electron acceptor.</text>
</comment>
<keyword evidence="8 11" id="KW-0560">Oxidoreductase</keyword>
<feature type="binding site" evidence="11">
    <location>
        <position position="296"/>
    </location>
    <ligand>
        <name>FMN</name>
        <dbReference type="ChEBI" id="CHEBI:58210"/>
    </ligand>
</feature>
<comment type="similarity">
    <text evidence="4 11">Belongs to the dihydroorotate dehydrogenase family. Type 2 subfamily.</text>
</comment>
<protein>
    <recommendedName>
        <fullName evidence="11">Dihydroorotate dehydrogenase (quinone)</fullName>
        <ecNumber evidence="11">1.3.5.2</ecNumber>
    </recommendedName>
    <alternativeName>
        <fullName evidence="11">DHOdehase</fullName>
        <shortName evidence="11">DHOD</shortName>
        <shortName evidence="11">DHODase</shortName>
    </alternativeName>
    <alternativeName>
        <fullName evidence="11">Dihydroorotate oxidase</fullName>
    </alternativeName>
</protein>
<keyword evidence="7 11" id="KW-0665">Pyrimidine biosynthesis</keyword>
<evidence type="ECO:0000259" key="12">
    <source>
        <dbReference type="Pfam" id="PF01180"/>
    </source>
</evidence>
<keyword evidence="14" id="KW-1185">Reference proteome</keyword>